<feature type="region of interest" description="Disordered" evidence="1">
    <location>
        <begin position="176"/>
        <end position="274"/>
    </location>
</feature>
<dbReference type="AlphaFoldDB" id="A0A165IEP9"/>
<accession>A0A165IEP9</accession>
<dbReference type="InParanoid" id="A0A165IEP9"/>
<keyword evidence="2" id="KW-0472">Membrane</keyword>
<sequence length="367" mass="38804">MPHSPLHNRLLVSAVGYSASLGIIPAHALGSDTLPSPTSSESAEMFQRTDSGYSADCSSICSTIDARQDKEHSINLPCAKSLARPSSANPGSHTHTRGLRRGRRRRHPPATRPHPIQQSTRQGSGPVGRSGTAKSACDGQPLAPMEPIGRELPNQLQGSFHQNLADNDASLLAPSAASEAASPLHATASSSPVDEPNTVYRANSDSGRRPASLSGDERSLSDRSSRPLLDGARLGSSSPAGFASSHDEAEAGVQGTDHSSGINGTERPTADDHDTDRAGRCFTYVFFLGFLATFAAVFIPRVSKDWKIALTGINGLFSGGVGLAMHAGWPHMRGMHVQGPWIMLAVIVFSIMTFYALRVPEEAQAIS</sequence>
<evidence type="ECO:0000256" key="2">
    <source>
        <dbReference type="SAM" id="Phobius"/>
    </source>
</evidence>
<evidence type="ECO:0000313" key="4">
    <source>
        <dbReference type="Proteomes" id="UP000077266"/>
    </source>
</evidence>
<keyword evidence="2" id="KW-1133">Transmembrane helix</keyword>
<feature type="region of interest" description="Disordered" evidence="1">
    <location>
        <begin position="80"/>
        <end position="153"/>
    </location>
</feature>
<gene>
    <name evidence="3" type="ORF">EXIGLDRAFT_51411</name>
</gene>
<dbReference type="Proteomes" id="UP000077266">
    <property type="component" value="Unassembled WGS sequence"/>
</dbReference>
<keyword evidence="2" id="KW-0812">Transmembrane</keyword>
<dbReference type="EMBL" id="KV425992">
    <property type="protein sequence ID" value="KZV93302.1"/>
    <property type="molecule type" value="Genomic_DNA"/>
</dbReference>
<feature type="transmembrane region" description="Helical" evidence="2">
    <location>
        <begin position="282"/>
        <end position="299"/>
    </location>
</feature>
<proteinExistence type="predicted"/>
<feature type="transmembrane region" description="Helical" evidence="2">
    <location>
        <begin position="341"/>
        <end position="357"/>
    </location>
</feature>
<feature type="transmembrane region" description="Helical" evidence="2">
    <location>
        <begin position="308"/>
        <end position="329"/>
    </location>
</feature>
<organism evidence="3 4">
    <name type="scientific">Exidia glandulosa HHB12029</name>
    <dbReference type="NCBI Taxonomy" id="1314781"/>
    <lineage>
        <taxon>Eukaryota</taxon>
        <taxon>Fungi</taxon>
        <taxon>Dikarya</taxon>
        <taxon>Basidiomycota</taxon>
        <taxon>Agaricomycotina</taxon>
        <taxon>Agaricomycetes</taxon>
        <taxon>Auriculariales</taxon>
        <taxon>Exidiaceae</taxon>
        <taxon>Exidia</taxon>
    </lineage>
</organism>
<protein>
    <submittedName>
        <fullName evidence="3">Uncharacterized protein</fullName>
    </submittedName>
</protein>
<name>A0A165IEP9_EXIGL</name>
<evidence type="ECO:0000313" key="3">
    <source>
        <dbReference type="EMBL" id="KZV93302.1"/>
    </source>
</evidence>
<evidence type="ECO:0000256" key="1">
    <source>
        <dbReference type="SAM" id="MobiDB-lite"/>
    </source>
</evidence>
<feature type="compositionally biased region" description="Low complexity" evidence="1">
    <location>
        <begin position="176"/>
        <end position="188"/>
    </location>
</feature>
<keyword evidence="4" id="KW-1185">Reference proteome</keyword>
<feature type="compositionally biased region" description="Basic and acidic residues" evidence="1">
    <location>
        <begin position="215"/>
        <end position="225"/>
    </location>
</feature>
<feature type="compositionally biased region" description="Basic residues" evidence="1">
    <location>
        <begin position="94"/>
        <end position="109"/>
    </location>
</feature>
<reference evidence="3 4" key="1">
    <citation type="journal article" date="2016" name="Mol. Biol. Evol.">
        <title>Comparative Genomics of Early-Diverging Mushroom-Forming Fungi Provides Insights into the Origins of Lignocellulose Decay Capabilities.</title>
        <authorList>
            <person name="Nagy L.G."/>
            <person name="Riley R."/>
            <person name="Tritt A."/>
            <person name="Adam C."/>
            <person name="Daum C."/>
            <person name="Floudas D."/>
            <person name="Sun H."/>
            <person name="Yadav J.S."/>
            <person name="Pangilinan J."/>
            <person name="Larsson K.H."/>
            <person name="Matsuura K."/>
            <person name="Barry K."/>
            <person name="Labutti K."/>
            <person name="Kuo R."/>
            <person name="Ohm R.A."/>
            <person name="Bhattacharya S.S."/>
            <person name="Shirouzu T."/>
            <person name="Yoshinaga Y."/>
            <person name="Martin F.M."/>
            <person name="Grigoriev I.V."/>
            <person name="Hibbett D.S."/>
        </authorList>
    </citation>
    <scope>NUCLEOTIDE SEQUENCE [LARGE SCALE GENOMIC DNA]</scope>
    <source>
        <strain evidence="3 4">HHB12029</strain>
    </source>
</reference>